<accession>A0A151GY12</accession>
<evidence type="ECO:0000313" key="2">
    <source>
        <dbReference type="EMBL" id="KYK61923.1"/>
    </source>
</evidence>
<feature type="domain" description="LYR motif-containing protein Cup1-like N-terminal" evidence="1">
    <location>
        <begin position="17"/>
        <end position="98"/>
    </location>
</feature>
<reference evidence="2 3" key="1">
    <citation type="journal article" date="2016" name="Sci. Rep.">
        <title>Insights into Adaptations to a Near-Obligate Nematode Endoparasitic Lifestyle from the Finished Genome of Drechmeria coniospora.</title>
        <authorList>
            <person name="Zhang L."/>
            <person name="Zhou Z."/>
            <person name="Guo Q."/>
            <person name="Fokkens L."/>
            <person name="Miskei M."/>
            <person name="Pocsi I."/>
            <person name="Zhang W."/>
            <person name="Chen M."/>
            <person name="Wang L."/>
            <person name="Sun Y."/>
            <person name="Donzelli B.G."/>
            <person name="Gibson D.M."/>
            <person name="Nelson D.R."/>
            <person name="Luo J.G."/>
            <person name="Rep M."/>
            <person name="Liu H."/>
            <person name="Yang S."/>
            <person name="Wang J."/>
            <person name="Krasnoff S.B."/>
            <person name="Xu Y."/>
            <person name="Molnar I."/>
            <person name="Lin M."/>
        </authorList>
    </citation>
    <scope>NUCLEOTIDE SEQUENCE [LARGE SCALE GENOMIC DNA]</scope>
    <source>
        <strain evidence="2 3">ARSEF 6962</strain>
    </source>
</reference>
<keyword evidence="3" id="KW-1185">Reference proteome</keyword>
<dbReference type="AlphaFoldDB" id="A0A151GY12"/>
<gene>
    <name evidence="2" type="ORF">DCS_03068</name>
</gene>
<organism evidence="2 3">
    <name type="scientific">Drechmeria coniospora</name>
    <name type="common">Nematophagous fungus</name>
    <name type="synonym">Meria coniospora</name>
    <dbReference type="NCBI Taxonomy" id="98403"/>
    <lineage>
        <taxon>Eukaryota</taxon>
        <taxon>Fungi</taxon>
        <taxon>Dikarya</taxon>
        <taxon>Ascomycota</taxon>
        <taxon>Pezizomycotina</taxon>
        <taxon>Sordariomycetes</taxon>
        <taxon>Hypocreomycetidae</taxon>
        <taxon>Hypocreales</taxon>
        <taxon>Ophiocordycipitaceae</taxon>
        <taxon>Drechmeria</taxon>
    </lineage>
</organism>
<dbReference type="GeneID" id="63715711"/>
<dbReference type="CDD" id="cd20273">
    <property type="entry name" value="Complex1_LYR_unchar"/>
    <property type="match status" value="1"/>
</dbReference>
<dbReference type="Pfam" id="PF20263">
    <property type="entry name" value="LYRM2-like"/>
    <property type="match status" value="1"/>
</dbReference>
<dbReference type="InParanoid" id="A0A151GY12"/>
<evidence type="ECO:0000259" key="1">
    <source>
        <dbReference type="Pfam" id="PF20263"/>
    </source>
</evidence>
<dbReference type="InterPro" id="IPR046896">
    <property type="entry name" value="Cup1-like_N"/>
</dbReference>
<proteinExistence type="predicted"/>
<name>A0A151GY12_DRECN</name>
<sequence>MAPPAGPVPSTLSPVHLYRHLLREVSYLPPAFRPAISSVIHARFHRHGTVDKRAKAHLVRARNVLRTLRAANSGDKAAMGGLMARAFGRSGRRRRDLLLQFAKFQGPGDWGALEALLDKTPACQDASTTSTTPTRPIDEPRAPGKRRHLFLEKWDLEKLTQFLHSQKQQQGRTKSTTSWLGSVKSTDQNQLIPERNIWGKPPAESLVRTKRAKWWKRTVDKMMPPLGRGEWDLLARLSDGAQEEREWAIPERRQPAMPLSPSETTSSSASFHWEPWARQPAAVVERENSLPRQLRSGGRALGPYGGKKHKTLVSSRWFQRAYNRIWQLSPITSQDPNTLRYSFQWGAVQSKLPRPTKAQLDIFQGVDARGRKIDGTS</sequence>
<evidence type="ECO:0000313" key="3">
    <source>
        <dbReference type="Proteomes" id="UP000076580"/>
    </source>
</evidence>
<comment type="caution">
    <text evidence="2">The sequence shown here is derived from an EMBL/GenBank/DDBJ whole genome shotgun (WGS) entry which is preliminary data.</text>
</comment>
<dbReference type="EMBL" id="LAYC01000001">
    <property type="protein sequence ID" value="KYK61923.1"/>
    <property type="molecule type" value="Genomic_DNA"/>
</dbReference>
<dbReference type="Proteomes" id="UP000076580">
    <property type="component" value="Chromosome 01"/>
</dbReference>
<protein>
    <recommendedName>
        <fullName evidence="1">LYR motif-containing protein Cup1-like N-terminal domain-containing protein</fullName>
    </recommendedName>
</protein>
<dbReference type="RefSeq" id="XP_040661275.1">
    <property type="nucleotide sequence ID" value="XM_040800392.1"/>
</dbReference>